<dbReference type="Proteomes" id="UP000199300">
    <property type="component" value="Unassembled WGS sequence"/>
</dbReference>
<name>A0A1H8N6D0_9BACI</name>
<keyword evidence="3" id="KW-1185">Reference proteome</keyword>
<keyword evidence="1" id="KW-0472">Membrane</keyword>
<accession>A0A1H8N6D0</accession>
<keyword evidence="1" id="KW-0812">Transmembrane</keyword>
<feature type="transmembrane region" description="Helical" evidence="1">
    <location>
        <begin position="156"/>
        <end position="178"/>
    </location>
</feature>
<gene>
    <name evidence="2" type="ORF">SAMN04488134_105139</name>
</gene>
<evidence type="ECO:0000313" key="2">
    <source>
        <dbReference type="EMBL" id="SEO25048.1"/>
    </source>
</evidence>
<organism evidence="2 3">
    <name type="scientific">Amphibacillus marinus</name>
    <dbReference type="NCBI Taxonomy" id="872970"/>
    <lineage>
        <taxon>Bacteria</taxon>
        <taxon>Bacillati</taxon>
        <taxon>Bacillota</taxon>
        <taxon>Bacilli</taxon>
        <taxon>Bacillales</taxon>
        <taxon>Bacillaceae</taxon>
        <taxon>Amphibacillus</taxon>
    </lineage>
</organism>
<dbReference type="InterPro" id="IPR012651">
    <property type="entry name" value="Thia_Transptr_ThiT"/>
</dbReference>
<dbReference type="OrthoDB" id="9795813at2"/>
<dbReference type="RefSeq" id="WP_091497003.1">
    <property type="nucleotide sequence ID" value="NZ_FODJ01000005.1"/>
</dbReference>
<keyword evidence="1" id="KW-1133">Transmembrane helix</keyword>
<evidence type="ECO:0000313" key="3">
    <source>
        <dbReference type="Proteomes" id="UP000199300"/>
    </source>
</evidence>
<dbReference type="NCBIfam" id="TIGR02357">
    <property type="entry name" value="ECF_ThiT_YuaJ"/>
    <property type="match status" value="1"/>
</dbReference>
<dbReference type="GO" id="GO:0015234">
    <property type="term" value="F:thiamine transmembrane transporter activity"/>
    <property type="evidence" value="ECO:0007669"/>
    <property type="project" value="InterPro"/>
</dbReference>
<dbReference type="GO" id="GO:0005886">
    <property type="term" value="C:plasma membrane"/>
    <property type="evidence" value="ECO:0007669"/>
    <property type="project" value="InterPro"/>
</dbReference>
<proteinExistence type="predicted"/>
<dbReference type="Pfam" id="PF09515">
    <property type="entry name" value="Thia_YuaJ"/>
    <property type="match status" value="1"/>
</dbReference>
<dbReference type="AlphaFoldDB" id="A0A1H8N6D0"/>
<feature type="transmembrane region" description="Helical" evidence="1">
    <location>
        <begin position="7"/>
        <end position="25"/>
    </location>
</feature>
<protein>
    <submittedName>
        <fullName evidence="2">Thiamine transporter</fullName>
    </submittedName>
</protein>
<dbReference type="Gene3D" id="1.10.1760.20">
    <property type="match status" value="1"/>
</dbReference>
<feature type="transmembrane region" description="Helical" evidence="1">
    <location>
        <begin position="57"/>
        <end position="80"/>
    </location>
</feature>
<dbReference type="EMBL" id="FODJ01000005">
    <property type="protein sequence ID" value="SEO25048.1"/>
    <property type="molecule type" value="Genomic_DNA"/>
</dbReference>
<feature type="transmembrane region" description="Helical" evidence="1">
    <location>
        <begin position="31"/>
        <end position="50"/>
    </location>
</feature>
<sequence>METKRTLFLIEVAIFSALALVLDLLPLSFKVWGQGGSVSFAMIPIFIVAFRWGLKGGLLAGLLYSILQMAIGDAYIVHWAQALLDYPIAFTVLGLAGLFAPAVQAALKADNISKFIMLVSAGVFVGTSFRFIAHYAAGIVFFAAFSGDMNPWLYSLVYNGSFLLPSAIINIVAVSFLFNKRPKLVAVAA</sequence>
<evidence type="ECO:0000256" key="1">
    <source>
        <dbReference type="SAM" id="Phobius"/>
    </source>
</evidence>
<feature type="transmembrane region" description="Helical" evidence="1">
    <location>
        <begin position="86"/>
        <end position="103"/>
    </location>
</feature>
<feature type="transmembrane region" description="Helical" evidence="1">
    <location>
        <begin position="115"/>
        <end position="144"/>
    </location>
</feature>
<dbReference type="STRING" id="872970.SAMN04488134_105139"/>
<reference evidence="2 3" key="1">
    <citation type="submission" date="2016-10" db="EMBL/GenBank/DDBJ databases">
        <authorList>
            <person name="de Groot N.N."/>
        </authorList>
    </citation>
    <scope>NUCLEOTIDE SEQUENCE [LARGE SCALE GENOMIC DNA]</scope>
    <source>
        <strain evidence="2 3">CGMCC 1.10434</strain>
    </source>
</reference>